<dbReference type="OrthoDB" id="7374566at2"/>
<evidence type="ECO:0000313" key="1">
    <source>
        <dbReference type="EMBL" id="PAU95463.1"/>
    </source>
</evidence>
<reference evidence="1 2" key="1">
    <citation type="submission" date="2017-09" db="EMBL/GenBank/DDBJ databases">
        <title>Paracoccus alkalisoli sp. nov., isolated from saline alkaline soil.</title>
        <authorList>
            <person name="Dong X."/>
            <person name="Zhang G."/>
        </authorList>
    </citation>
    <scope>NUCLEOTIDE SEQUENCE [LARGE SCALE GENOMIC DNA]</scope>
    <source>
        <strain evidence="1 2">WN007</strain>
    </source>
</reference>
<dbReference type="EMBL" id="NSJZ01000031">
    <property type="protein sequence ID" value="PAU95463.1"/>
    <property type="molecule type" value="Genomic_DNA"/>
</dbReference>
<protein>
    <submittedName>
        <fullName evidence="1">Uncharacterized protein</fullName>
    </submittedName>
</protein>
<proteinExistence type="predicted"/>
<accession>A0A2A2GEY8</accession>
<name>A0A2A2GEY8_9RHOB</name>
<comment type="caution">
    <text evidence="1">The sequence shown here is derived from an EMBL/GenBank/DDBJ whole genome shotgun (WGS) entry which is preliminary data.</text>
</comment>
<evidence type="ECO:0000313" key="2">
    <source>
        <dbReference type="Proteomes" id="UP000218023"/>
    </source>
</evidence>
<organism evidence="1 2">
    <name type="scientific">Paracoccus salipaludis</name>
    <dbReference type="NCBI Taxonomy" id="2032623"/>
    <lineage>
        <taxon>Bacteria</taxon>
        <taxon>Pseudomonadati</taxon>
        <taxon>Pseudomonadota</taxon>
        <taxon>Alphaproteobacteria</taxon>
        <taxon>Rhodobacterales</taxon>
        <taxon>Paracoccaceae</taxon>
        <taxon>Paracoccus</taxon>
    </lineage>
</organism>
<dbReference type="AlphaFoldDB" id="A0A2A2GEY8"/>
<dbReference type="Proteomes" id="UP000218023">
    <property type="component" value="Unassembled WGS sequence"/>
</dbReference>
<sequence>MSRKFRNLGQETFDFVETAPIPLLREILEYRGSDSEPEIAIDWPTTDNKDDWRAELLGRLDAFAADDLRPVEDRCRRIRSLAVGKGPTSLEHVAVDRRSHEEMEELYDQPDALCRSTWLFLRHPEDFEDAEAFHAARQYRDFGKMYDSFEAIAGTADRIDAEKIDEEALAALLTAKLELPSRVTIRSIDLPATQTHPASVMVIVRHGGPLSSVLNYKNNGVRSPIYFRPPNEATLIWTPAERAIEICGPAPKVRKVLGDGFAEVVLKADLSSKPLSWRRYDLSRFRESLLLPLPAWDDVDVSAARLIEVELRLGNWSRRLSLRVTIDDDIEAVAQRYLGGDRILKHAEGFSRLAVAVHYSRPGDRKGRSLEISFGDTRSNLQSKADPEQRDLGYRLLQFWGILDRLQVLDDREVSQCLPALLALHDLPEDEIGGGMIRQHGLDPKRLMQAGVLELRKKQNVVLLDDDDDFGDVTIGAMTRRGQAEASGLHGEELGNVPLEDIRQYVIRREWLEEILVSAFKPLIGRAGADQLDQDLLYLGRWKAPEAEIPVYFARRLDQAKTLSRLDVILRSRQDGGIGIVLTAAPTPFSHLGPNVVMPLGDLLSNGKIDEAAQSAMLERFKIGRWLALGGSEVTLARFGSSSAMLYIPGLAPLPVSGTKQMLIVERLVAAYQSGATEVRTGVLTEGTGVKSPKDAWPSSARQTVAGVYFENHRQNFWRLKTDHLPRTT</sequence>
<gene>
    <name evidence="1" type="ORF">CK240_16465</name>
</gene>
<keyword evidence="2" id="KW-1185">Reference proteome</keyword>
<dbReference type="RefSeq" id="WP_095641401.1">
    <property type="nucleotide sequence ID" value="NZ_NSJZ01000031.1"/>
</dbReference>